<accession>A0ABY7BB17</accession>
<dbReference type="RefSeq" id="WP_268758515.1">
    <property type="nucleotide sequence ID" value="NZ_CP113836.1"/>
</dbReference>
<evidence type="ECO:0000313" key="1">
    <source>
        <dbReference type="EMBL" id="WAL68422.1"/>
    </source>
</evidence>
<dbReference type="Pfam" id="PF14435">
    <property type="entry name" value="SUKH-4"/>
    <property type="match status" value="1"/>
</dbReference>
<gene>
    <name evidence="1" type="ORF">ORV05_11830</name>
</gene>
<sequence>MAELYGGENIITVPPSDIERFSLRGEDAAVLEKVGLPRSGSPFFTTQVEGGPEFLRIIDVVTRDDKKHREVIIGGPPGDPGMRFSVSAYEGFVTLVQLQGTRPRGEVVNNNLTEFVEFLYQIRRHEILSAGDPAAARESLQDLSSHLKRIDPFSFERPDNWWAMVLDHLASTAGSQPA</sequence>
<keyword evidence="2" id="KW-1185">Reference proteome</keyword>
<reference evidence="1" key="1">
    <citation type="submission" date="2022-11" db="EMBL/GenBank/DDBJ databases">
        <authorList>
            <person name="Mo P."/>
        </authorList>
    </citation>
    <scope>NUCLEOTIDE SEQUENCE</scope>
    <source>
        <strain evidence="1">HUAS 11-8</strain>
    </source>
</reference>
<evidence type="ECO:0000313" key="2">
    <source>
        <dbReference type="Proteomes" id="UP001163203"/>
    </source>
</evidence>
<protein>
    <submittedName>
        <fullName evidence="1">SUKH-4 family immunity protein</fullName>
    </submittedName>
</protein>
<name>A0ABY7BB17_9PSEU</name>
<dbReference type="Proteomes" id="UP001163203">
    <property type="component" value="Chromosome"/>
</dbReference>
<dbReference type="InterPro" id="IPR025851">
    <property type="entry name" value="SUKH-4"/>
</dbReference>
<organism evidence="1 2">
    <name type="scientific">Amycolatopsis cynarae</name>
    <dbReference type="NCBI Taxonomy" id="2995223"/>
    <lineage>
        <taxon>Bacteria</taxon>
        <taxon>Bacillati</taxon>
        <taxon>Actinomycetota</taxon>
        <taxon>Actinomycetes</taxon>
        <taxon>Pseudonocardiales</taxon>
        <taxon>Pseudonocardiaceae</taxon>
        <taxon>Amycolatopsis</taxon>
    </lineage>
</organism>
<dbReference type="EMBL" id="CP113836">
    <property type="protein sequence ID" value="WAL68422.1"/>
    <property type="molecule type" value="Genomic_DNA"/>
</dbReference>
<proteinExistence type="predicted"/>